<sequence length="339" mass="37913">MIHKLYAIAIVFNGLFLISQVSVAESSQPEWVEGGAKLYPAQLYITATGTAPDVELAKNRALANLSKVFESHIRATSTTQNNVEVVMEQGEKQYSRRQSIAQQIQLRTDKIINGVRIAETWQDKSVSIFHALAVLNRTQASNNIYQEMQQLDYETQVALEQSQLLSDSLRSISALNQSIVYQSKRRALHKMLKVVDIQGKGYPSKWSIRELEAQLEAKLFTLGVAAAVDNDPVGALEETLRSAMGNAGFPADKENPAYTLVVNLDVQDLGFRQGWYWLRAKLAIKVISSDGRVRGRKQWPLKVSALHRMDTEGRLMTQVDETLNAELKQAILQIATAEE</sequence>
<accession>A0A3B0XQD8</accession>
<dbReference type="EMBL" id="UOFG01000039">
    <property type="protein sequence ID" value="VAW58556.1"/>
    <property type="molecule type" value="Genomic_DNA"/>
</dbReference>
<name>A0A3B0XQD8_9ZZZZ</name>
<dbReference type="Pfam" id="PF02169">
    <property type="entry name" value="LPP20"/>
    <property type="match status" value="1"/>
</dbReference>
<gene>
    <name evidence="2" type="ORF">MNBD_GAMMA11-2510</name>
</gene>
<dbReference type="Gene3D" id="3.10.28.20">
    <property type="entry name" value="Acetamidase/Formamidase-like domains"/>
    <property type="match status" value="1"/>
</dbReference>
<evidence type="ECO:0000259" key="1">
    <source>
        <dbReference type="Pfam" id="PF02169"/>
    </source>
</evidence>
<proteinExistence type="predicted"/>
<protein>
    <recommendedName>
        <fullName evidence="1">Lipoprotein LPP20-like domain-containing protein</fullName>
    </recommendedName>
</protein>
<reference evidence="2" key="1">
    <citation type="submission" date="2018-06" db="EMBL/GenBank/DDBJ databases">
        <authorList>
            <person name="Zhirakovskaya E."/>
        </authorList>
    </citation>
    <scope>NUCLEOTIDE SEQUENCE</scope>
</reference>
<dbReference type="AlphaFoldDB" id="A0A3B0XQD8"/>
<dbReference type="InterPro" id="IPR024952">
    <property type="entry name" value="LPP20-like_dom"/>
</dbReference>
<feature type="domain" description="Lipoprotein LPP20-like" evidence="1">
    <location>
        <begin position="29"/>
        <end position="135"/>
    </location>
</feature>
<evidence type="ECO:0000313" key="2">
    <source>
        <dbReference type="EMBL" id="VAW58556.1"/>
    </source>
</evidence>
<organism evidence="2">
    <name type="scientific">hydrothermal vent metagenome</name>
    <dbReference type="NCBI Taxonomy" id="652676"/>
    <lineage>
        <taxon>unclassified sequences</taxon>
        <taxon>metagenomes</taxon>
        <taxon>ecological metagenomes</taxon>
    </lineage>
</organism>